<proteinExistence type="predicted"/>
<sequence length="445" mass="51409">MNFSRYAAVYSRFHGATSYRTEQDIIILDLFEEPFQNWILLRMLRFDDIHMRPENAFAQALQMFLQSQSPLTVFCQNDTWIALSGREKYITPIVSEQANFQMYATPYFVRDPSALSNHMQAHHSDTVFQYKNCIVYLDRQDLPYPGGCYFSSSTVIPPSLYRICVLSREPHQVALSVATEWETRRDVLTMPFPTTDATHIPAMIQFLPVDLPYLANERVLSSGNIQKRLSLYQPQCLIQDILLSYLRNKELEHTRGIGLIIEWPFRIPFEGTRSTTTEQAAGIKKFVALVVNAHTPTRILLVRYPYEVYTEYDQVPTIPYIAIHFSPTILQLPPDMQKVSIDATVIGYEYEKGFYCFSFPFLEGCPTEDKARHLDCVVGTVRNAHPDDTIQATFRVDDTLILHHVYTKSGVSEGWRLEKCKDRVPEFPKIRVLATPLLARWAPWV</sequence>
<name>A0AAV6TD81_9ARAC</name>
<gene>
    <name evidence="1" type="ORF">JTE90_004218</name>
</gene>
<dbReference type="EMBL" id="JAFNEN010006505">
    <property type="protein sequence ID" value="KAG8155891.1"/>
    <property type="molecule type" value="Genomic_DNA"/>
</dbReference>
<keyword evidence="2" id="KW-1185">Reference proteome</keyword>
<dbReference type="AlphaFoldDB" id="A0AAV6TD81"/>
<reference evidence="1 2" key="1">
    <citation type="journal article" date="2022" name="Nat. Ecol. Evol.">
        <title>A masculinizing supergene underlies an exaggerated male reproductive morph in a spider.</title>
        <authorList>
            <person name="Hendrickx F."/>
            <person name="De Corte Z."/>
            <person name="Sonet G."/>
            <person name="Van Belleghem S.M."/>
            <person name="Kostlbacher S."/>
            <person name="Vangestel C."/>
        </authorList>
    </citation>
    <scope>NUCLEOTIDE SEQUENCE [LARGE SCALE GENOMIC DNA]</scope>
    <source>
        <strain evidence="1">W744_W776</strain>
    </source>
</reference>
<evidence type="ECO:0000313" key="2">
    <source>
        <dbReference type="Proteomes" id="UP000827092"/>
    </source>
</evidence>
<comment type="caution">
    <text evidence="1">The sequence shown here is derived from an EMBL/GenBank/DDBJ whole genome shotgun (WGS) entry which is preliminary data.</text>
</comment>
<protein>
    <submittedName>
        <fullName evidence="1">Uncharacterized protein</fullName>
    </submittedName>
</protein>
<evidence type="ECO:0000313" key="1">
    <source>
        <dbReference type="EMBL" id="KAG8155891.1"/>
    </source>
</evidence>
<accession>A0AAV6TD81</accession>
<organism evidence="1 2">
    <name type="scientific">Oedothorax gibbosus</name>
    <dbReference type="NCBI Taxonomy" id="931172"/>
    <lineage>
        <taxon>Eukaryota</taxon>
        <taxon>Metazoa</taxon>
        <taxon>Ecdysozoa</taxon>
        <taxon>Arthropoda</taxon>
        <taxon>Chelicerata</taxon>
        <taxon>Arachnida</taxon>
        <taxon>Araneae</taxon>
        <taxon>Araneomorphae</taxon>
        <taxon>Entelegynae</taxon>
        <taxon>Araneoidea</taxon>
        <taxon>Linyphiidae</taxon>
        <taxon>Erigoninae</taxon>
        <taxon>Oedothorax</taxon>
    </lineage>
</organism>
<dbReference type="Proteomes" id="UP000827092">
    <property type="component" value="Unassembled WGS sequence"/>
</dbReference>